<dbReference type="AlphaFoldDB" id="A0A6P8AMH8"/>
<organism evidence="1 2">
    <name type="scientific">Pyricularia grisea</name>
    <name type="common">Crabgrass-specific blast fungus</name>
    <name type="synonym">Magnaporthe grisea</name>
    <dbReference type="NCBI Taxonomy" id="148305"/>
    <lineage>
        <taxon>Eukaryota</taxon>
        <taxon>Fungi</taxon>
        <taxon>Dikarya</taxon>
        <taxon>Ascomycota</taxon>
        <taxon>Pezizomycotina</taxon>
        <taxon>Sordariomycetes</taxon>
        <taxon>Sordariomycetidae</taxon>
        <taxon>Magnaporthales</taxon>
        <taxon>Pyriculariaceae</taxon>
        <taxon>Pyricularia</taxon>
    </lineage>
</organism>
<protein>
    <submittedName>
        <fullName evidence="2">Uncharacterized protein</fullName>
    </submittedName>
</protein>
<reference evidence="2" key="1">
    <citation type="journal article" date="2019" name="Mol. Biol. Evol.">
        <title>Blast fungal genomes show frequent chromosomal changes, gene gains and losses, and effector gene turnover.</title>
        <authorList>
            <person name="Gomez Luciano L.B."/>
            <person name="Jason Tsai I."/>
            <person name="Chuma I."/>
            <person name="Tosa Y."/>
            <person name="Chen Y.H."/>
            <person name="Li J.Y."/>
            <person name="Li M.Y."/>
            <person name="Jade Lu M.Y."/>
            <person name="Nakayashiki H."/>
            <person name="Li W.H."/>
        </authorList>
    </citation>
    <scope>NUCLEOTIDE SEQUENCE</scope>
    <source>
        <strain evidence="2">NI907</strain>
    </source>
</reference>
<dbReference type="GeneID" id="41967278"/>
<dbReference type="KEGG" id="pgri:PgNI_12425"/>
<evidence type="ECO:0000313" key="1">
    <source>
        <dbReference type="Proteomes" id="UP000515153"/>
    </source>
</evidence>
<accession>A0A6P8AMH8</accession>
<dbReference type="Proteomes" id="UP000515153">
    <property type="component" value="Unplaced"/>
</dbReference>
<name>A0A6P8AMH8_PYRGI</name>
<reference evidence="2" key="3">
    <citation type="submission" date="2025-08" db="UniProtKB">
        <authorList>
            <consortium name="RefSeq"/>
        </authorList>
    </citation>
    <scope>IDENTIFICATION</scope>
    <source>
        <strain evidence="2">NI907</strain>
    </source>
</reference>
<gene>
    <name evidence="2" type="ORF">PgNI_12425</name>
</gene>
<reference evidence="2" key="2">
    <citation type="submission" date="2019-10" db="EMBL/GenBank/DDBJ databases">
        <authorList>
            <consortium name="NCBI Genome Project"/>
        </authorList>
    </citation>
    <scope>NUCLEOTIDE SEQUENCE</scope>
    <source>
        <strain evidence="2">NI907</strain>
    </source>
</reference>
<dbReference type="RefSeq" id="XP_030976103.1">
    <property type="nucleotide sequence ID" value="XM_031132375.1"/>
</dbReference>
<keyword evidence="1" id="KW-1185">Reference proteome</keyword>
<evidence type="ECO:0000313" key="2">
    <source>
        <dbReference type="RefSeq" id="XP_030976103.1"/>
    </source>
</evidence>
<sequence>MPKYHGQIIEVIDKEHMMGMLEVVSDFDESIRKAPDYVAGLRAERQLGSSKAQVSDCGP</sequence>
<proteinExistence type="predicted"/>